<dbReference type="Proteomes" id="UP000094336">
    <property type="component" value="Unassembled WGS sequence"/>
</dbReference>
<protein>
    <recommendedName>
        <fullName evidence="6">DNA/RNA-binding domain-containing protein</fullName>
    </recommendedName>
</protein>
<dbReference type="GeneID" id="30146525"/>
<sequence length="854" mass="94158">MNESPLSHETVLPFMAAHKAELEQCLQTHDQSTILGLVNFVQSKALQVFRDSVAAPRAANLTVMVQVVDTIWAEFHYPAIKNYQQQHGHLAALCRDESKDRRRRTKNGKAGGDLRKLNEQYTRFSTAVYRFYHQVFAAIEERNGQKTDTLQDKLNHLFQSTLFSSDRFKDNEVSGQTSVERNGKGLYEFNKDLFELSGNKARNGNLKPSSLDISQLLCYVSYRCLLSMGDVARYSTTTQINYLGRAEARDPNVSYERASANYIKAMLLVPEQGDAYNYQGMVNNLLLRDLDALFWFARAGSVRVVSSLGWHNFTNLLAKLQPDVLGALLHSRIRRARSPGFRADMAYLCVVGYYASPLLAAQGKDVWHQNDASRLVNGTRVADIEQAVCLGVSNVEDVTVVKEILLLIMVHARLDVDARDALFAFVARYVCNILDILLAAKTEDEPVTLCATNLLAVIVFLLWVCHPGSALLGGVKSDSQVCVRLAEFLNLIDEEDEEPEATLLDGGTEKVLYAGLPFSTEAQIDIHGNIVALFRTFAGQVLTGNSAGIRYNAALGMYVFEAKQVAPKVVKAGGSEKAEAVNENTMDGPKSFKADMNGSDSSANITSSMKKLAIGTWKNAGGDSQLRPASRADQKVFTLEALEAGISRESSGEGLNHIVASLLKGGSVSPPVQASRSIWEHQPKASSSYRGQSQFYSQGCLTGQNQPMAQSVGQNSGHSSMGQPMAQSHQMPQPLTQPSILPQPHHLAPQMPQAPLGTQPQSIYPGMSQPFPYSPYATPQQLPQGYGYGMPLPQQNFQQFSPFGNQYQPLYSAFPQTNAYLQPNANYSMPSNGQPLAREKLQPWNPAPYQSHQW</sequence>
<feature type="region of interest" description="Disordered" evidence="1">
    <location>
        <begin position="825"/>
        <end position="854"/>
    </location>
</feature>
<dbReference type="InterPro" id="IPR019458">
    <property type="entry name" value="Est1-like_N"/>
</dbReference>
<dbReference type="STRING" id="984486.A0A1E3QR97"/>
<dbReference type="AlphaFoldDB" id="A0A1E3QR97"/>
<dbReference type="InterPro" id="IPR018834">
    <property type="entry name" value="DNA/RNA-bd_Est1-type"/>
</dbReference>
<dbReference type="SUPFAM" id="SSF48452">
    <property type="entry name" value="TPR-like"/>
    <property type="match status" value="1"/>
</dbReference>
<dbReference type="Pfam" id="PF10374">
    <property type="entry name" value="EST1"/>
    <property type="match status" value="1"/>
</dbReference>
<feature type="region of interest" description="Disordered" evidence="1">
    <location>
        <begin position="698"/>
        <end position="759"/>
    </location>
</feature>
<evidence type="ECO:0000259" key="3">
    <source>
        <dbReference type="Pfam" id="PF10374"/>
    </source>
</evidence>
<evidence type="ECO:0000313" key="5">
    <source>
        <dbReference type="Proteomes" id="UP000094336"/>
    </source>
</evidence>
<dbReference type="RefSeq" id="XP_018985498.1">
    <property type="nucleotide sequence ID" value="XM_019128672.1"/>
</dbReference>
<evidence type="ECO:0000256" key="1">
    <source>
        <dbReference type="SAM" id="MobiDB-lite"/>
    </source>
</evidence>
<reference evidence="5" key="1">
    <citation type="submission" date="2016-05" db="EMBL/GenBank/DDBJ databases">
        <title>Comparative genomics of biotechnologically important yeasts.</title>
        <authorList>
            <consortium name="DOE Joint Genome Institute"/>
            <person name="Riley R."/>
            <person name="Haridas S."/>
            <person name="Wolfe K.H."/>
            <person name="Lopes M.R."/>
            <person name="Hittinger C.T."/>
            <person name="Goker M."/>
            <person name="Salamov A."/>
            <person name="Wisecaver J."/>
            <person name="Long T.M."/>
            <person name="Aerts A.L."/>
            <person name="Barry K."/>
            <person name="Choi C."/>
            <person name="Clum A."/>
            <person name="Coughlan A.Y."/>
            <person name="Deshpande S."/>
            <person name="Douglass A.P."/>
            <person name="Hanson S.J."/>
            <person name="Klenk H.-P."/>
            <person name="Labutti K."/>
            <person name="Lapidus A."/>
            <person name="Lindquist E."/>
            <person name="Lipzen A."/>
            <person name="Meier-Kolthoff J.P."/>
            <person name="Ohm R.A."/>
            <person name="Otillar R.P."/>
            <person name="Pangilinan J."/>
            <person name="Peng Y."/>
            <person name="Rokas A."/>
            <person name="Rosa C.A."/>
            <person name="Scheuner C."/>
            <person name="Sibirny A.A."/>
            <person name="Slot J.C."/>
            <person name="Stielow J.B."/>
            <person name="Sun H."/>
            <person name="Kurtzman C.P."/>
            <person name="Blackwell M."/>
            <person name="Grigoriev I.V."/>
            <person name="Jeffries T.W."/>
        </authorList>
    </citation>
    <scope>NUCLEOTIDE SEQUENCE [LARGE SCALE GENOMIC DNA]</scope>
    <source>
        <strain evidence="5">NRRL Y-12698</strain>
    </source>
</reference>
<organism evidence="4 5">
    <name type="scientific">Babjeviella inositovora NRRL Y-12698</name>
    <dbReference type="NCBI Taxonomy" id="984486"/>
    <lineage>
        <taxon>Eukaryota</taxon>
        <taxon>Fungi</taxon>
        <taxon>Dikarya</taxon>
        <taxon>Ascomycota</taxon>
        <taxon>Saccharomycotina</taxon>
        <taxon>Pichiomycetes</taxon>
        <taxon>Serinales incertae sedis</taxon>
        <taxon>Babjeviella</taxon>
    </lineage>
</organism>
<evidence type="ECO:0008006" key="6">
    <source>
        <dbReference type="Google" id="ProtNLM"/>
    </source>
</evidence>
<proteinExistence type="predicted"/>
<dbReference type="Gene3D" id="1.25.40.10">
    <property type="entry name" value="Tetratricopeptide repeat domain"/>
    <property type="match status" value="1"/>
</dbReference>
<evidence type="ECO:0000313" key="4">
    <source>
        <dbReference type="EMBL" id="ODQ80170.1"/>
    </source>
</evidence>
<feature type="compositionally biased region" description="Polar residues" evidence="1">
    <location>
        <begin position="825"/>
        <end position="834"/>
    </location>
</feature>
<name>A0A1E3QR97_9ASCO</name>
<feature type="domain" description="Telomerase activating protein Est1-like N-terminal" evidence="3">
    <location>
        <begin position="67"/>
        <end position="237"/>
    </location>
</feature>
<dbReference type="OrthoDB" id="69928at2759"/>
<accession>A0A1E3QR97</accession>
<dbReference type="Pfam" id="PF10373">
    <property type="entry name" value="EST1_DNA_bind"/>
    <property type="match status" value="1"/>
</dbReference>
<evidence type="ECO:0000259" key="2">
    <source>
        <dbReference type="Pfam" id="PF10373"/>
    </source>
</evidence>
<keyword evidence="5" id="KW-1185">Reference proteome</keyword>
<dbReference type="InterPro" id="IPR011990">
    <property type="entry name" value="TPR-like_helical_dom_sf"/>
</dbReference>
<feature type="compositionally biased region" description="Polar residues" evidence="1">
    <location>
        <begin position="698"/>
        <end position="740"/>
    </location>
</feature>
<dbReference type="EMBL" id="KV454430">
    <property type="protein sequence ID" value="ODQ80170.1"/>
    <property type="molecule type" value="Genomic_DNA"/>
</dbReference>
<feature type="domain" description="DNA/RNA-binding" evidence="2">
    <location>
        <begin position="259"/>
        <end position="495"/>
    </location>
</feature>
<gene>
    <name evidence="4" type="ORF">BABINDRAFT_161149</name>
</gene>